<comment type="subcellular location">
    <subcellularLocation>
        <location evidence="1">Nucleus</location>
    </subcellularLocation>
</comment>
<protein>
    <submittedName>
        <fullName evidence="9">Uncharacterized protein</fullName>
    </submittedName>
</protein>
<dbReference type="PROSITE" id="PS50090">
    <property type="entry name" value="MYB_LIKE"/>
    <property type="match status" value="1"/>
</dbReference>
<dbReference type="GO" id="GO:0005634">
    <property type="term" value="C:nucleus"/>
    <property type="evidence" value="ECO:0007669"/>
    <property type="project" value="UniProtKB-SubCell"/>
</dbReference>
<dbReference type="CDD" id="cd00167">
    <property type="entry name" value="SANT"/>
    <property type="match status" value="2"/>
</dbReference>
<evidence type="ECO:0000313" key="10">
    <source>
        <dbReference type="Proteomes" id="UP000593563"/>
    </source>
</evidence>
<name>A0A6L5B7E9_APIGR</name>
<dbReference type="SMART" id="SM00717">
    <property type="entry name" value="SANT"/>
    <property type="match status" value="2"/>
</dbReference>
<keyword evidence="4" id="KW-0804">Transcription</keyword>
<dbReference type="PROSITE" id="PS51294">
    <property type="entry name" value="HTH_MYB"/>
    <property type="match status" value="1"/>
</dbReference>
<sequence>METLYPTSHTFNSKWLKQGFQRTNWTTEENGTFESCLALFDEDTPDRWLQVASMIPGKSVLDVIEQYKKLEDDISDIEAGLFPLPERLQDDASTKKLAKNQYLNEFGKRPFACRSSDHEKRKGQPWTEDEHRQFLMGLRKHGKGDWRNISRNFVITKTSIQVASHAQKYYLRQLSEGKEKKRPSIHDITTVHLTDATPFDKHKFPADKKSNFIPQPEISISMPKSILDQNKTNGGSLMMFNSMHNNKIMPFKHEFGGHGANINPLNSGFQFQATRHRIW</sequence>
<dbReference type="Proteomes" id="UP000593563">
    <property type="component" value="Unassembled WGS sequence"/>
</dbReference>
<keyword evidence="10" id="KW-1185">Reference proteome</keyword>
<evidence type="ECO:0000259" key="8">
    <source>
        <dbReference type="PROSITE" id="PS51294"/>
    </source>
</evidence>
<dbReference type="Gene3D" id="1.10.10.60">
    <property type="entry name" value="Homeodomain-like"/>
    <property type="match status" value="2"/>
</dbReference>
<evidence type="ECO:0000256" key="2">
    <source>
        <dbReference type="ARBA" id="ARBA00023015"/>
    </source>
</evidence>
<feature type="domain" description="Myb-like" evidence="6">
    <location>
        <begin position="118"/>
        <end position="170"/>
    </location>
</feature>
<organism evidence="9 10">
    <name type="scientific">Apium graveolens</name>
    <name type="common">Celery</name>
    <dbReference type="NCBI Taxonomy" id="4045"/>
    <lineage>
        <taxon>Eukaryota</taxon>
        <taxon>Viridiplantae</taxon>
        <taxon>Streptophyta</taxon>
        <taxon>Embryophyta</taxon>
        <taxon>Tracheophyta</taxon>
        <taxon>Spermatophyta</taxon>
        <taxon>Magnoliopsida</taxon>
        <taxon>eudicotyledons</taxon>
        <taxon>Gunneridae</taxon>
        <taxon>Pentapetalae</taxon>
        <taxon>asterids</taxon>
        <taxon>campanulids</taxon>
        <taxon>Apiales</taxon>
        <taxon>Apiaceae</taxon>
        <taxon>Apioideae</taxon>
        <taxon>apioid superclade</taxon>
        <taxon>Apieae</taxon>
        <taxon>Apium</taxon>
    </lineage>
</organism>
<dbReference type="NCBIfam" id="TIGR01557">
    <property type="entry name" value="myb_SHAQKYF"/>
    <property type="match status" value="1"/>
</dbReference>
<dbReference type="PANTHER" id="PTHR44042">
    <property type="entry name" value="DUPLICATED HOMEODOMAIN-LIKE SUPERFAMILY PROTEIN-RELATED"/>
    <property type="match status" value="1"/>
</dbReference>
<dbReference type="InterPro" id="IPR017884">
    <property type="entry name" value="SANT_dom"/>
</dbReference>
<dbReference type="EMBL" id="WRXP01004324">
    <property type="protein sequence ID" value="KAF1001458.1"/>
    <property type="molecule type" value="Genomic_DNA"/>
</dbReference>
<reference evidence="9" key="1">
    <citation type="submission" date="2020-01" db="EMBL/GenBank/DDBJ databases">
        <title>The Celery Genome Sequence Reveals Sequential Paleo-tetraploidization, Resistance Gene Elimination, Karyotype Evolution, and Functional Innovation in Apiales.</title>
        <authorList>
            <person name="Song X."/>
        </authorList>
    </citation>
    <scope>NUCLEOTIDE SEQUENCE</scope>
    <source>
        <tissue evidence="9">Leaf</tissue>
    </source>
</reference>
<dbReference type="InterPro" id="IPR001005">
    <property type="entry name" value="SANT/Myb"/>
</dbReference>
<evidence type="ECO:0000256" key="3">
    <source>
        <dbReference type="ARBA" id="ARBA00023125"/>
    </source>
</evidence>
<dbReference type="InterPro" id="IPR017930">
    <property type="entry name" value="Myb_dom"/>
</dbReference>
<dbReference type="GO" id="GO:0009908">
    <property type="term" value="P:flower development"/>
    <property type="evidence" value="ECO:0007669"/>
    <property type="project" value="UniProtKB-ARBA"/>
</dbReference>
<feature type="domain" description="HTH myb-type" evidence="8">
    <location>
        <begin position="118"/>
        <end position="174"/>
    </location>
</feature>
<comment type="caution">
    <text evidence="9">The sequence shown here is derived from an EMBL/GenBank/DDBJ whole genome shotgun (WGS) entry which is preliminary data.</text>
</comment>
<proteinExistence type="predicted"/>
<dbReference type="PANTHER" id="PTHR44042:SF6">
    <property type="entry name" value="DUPLICATED HOMEODOMAIN-LIKE SUPERFAMILY PROTEIN"/>
    <property type="match status" value="1"/>
</dbReference>
<dbReference type="FunFam" id="1.10.10.60:FF:000009">
    <property type="entry name" value="transcription factor MYB1R1"/>
    <property type="match status" value="1"/>
</dbReference>
<evidence type="ECO:0000256" key="4">
    <source>
        <dbReference type="ARBA" id="ARBA00023163"/>
    </source>
</evidence>
<feature type="domain" description="SANT" evidence="7">
    <location>
        <begin position="126"/>
        <end position="174"/>
    </location>
</feature>
<keyword evidence="5" id="KW-0539">Nucleus</keyword>
<dbReference type="Pfam" id="PF00249">
    <property type="entry name" value="Myb_DNA-binding"/>
    <property type="match status" value="1"/>
</dbReference>
<evidence type="ECO:0000313" key="9">
    <source>
        <dbReference type="EMBL" id="KAF1001458.1"/>
    </source>
</evidence>
<gene>
    <name evidence="9" type="ORF">AG4045_001586</name>
</gene>
<accession>A0A6L5B7E9</accession>
<dbReference type="SUPFAM" id="SSF46689">
    <property type="entry name" value="Homeodomain-like"/>
    <property type="match status" value="2"/>
</dbReference>
<evidence type="ECO:0000259" key="7">
    <source>
        <dbReference type="PROSITE" id="PS51293"/>
    </source>
</evidence>
<keyword evidence="3" id="KW-0238">DNA-binding</keyword>
<dbReference type="PROSITE" id="PS51293">
    <property type="entry name" value="SANT"/>
    <property type="match status" value="1"/>
</dbReference>
<keyword evidence="2" id="KW-0805">Transcription regulation</keyword>
<dbReference type="GO" id="GO:0003677">
    <property type="term" value="F:DNA binding"/>
    <property type="evidence" value="ECO:0007669"/>
    <property type="project" value="UniProtKB-KW"/>
</dbReference>
<evidence type="ECO:0000259" key="6">
    <source>
        <dbReference type="PROSITE" id="PS50090"/>
    </source>
</evidence>
<dbReference type="InterPro" id="IPR009057">
    <property type="entry name" value="Homeodomain-like_sf"/>
</dbReference>
<dbReference type="AlphaFoldDB" id="A0A6L5B7E9"/>
<evidence type="ECO:0000256" key="5">
    <source>
        <dbReference type="ARBA" id="ARBA00023242"/>
    </source>
</evidence>
<dbReference type="FunFam" id="1.10.10.60:FF:000154">
    <property type="entry name" value="Transcription factor SRM1"/>
    <property type="match status" value="1"/>
</dbReference>
<dbReference type="GO" id="GO:0048262">
    <property type="term" value="P:determination of dorsal/ventral asymmetry"/>
    <property type="evidence" value="ECO:0007669"/>
    <property type="project" value="UniProtKB-ARBA"/>
</dbReference>
<dbReference type="InterPro" id="IPR006447">
    <property type="entry name" value="Myb_dom_plants"/>
</dbReference>
<evidence type="ECO:0000256" key="1">
    <source>
        <dbReference type="ARBA" id="ARBA00004123"/>
    </source>
</evidence>